<keyword evidence="3" id="KW-1185">Reference proteome</keyword>
<sequence length="176" mass="19456">MRGGGKLVAAVLGALIPLVIAAPASDPGREGVGGRAAKSLGFFVEELAHPEVFPEYYEEREDNELSARVRPQKGNSPIYYIRLPPSPYVLVPGLGYVSRPPSPRPPPVPQTPDSNLIRLPVDFLSNGKPTTVYSWDSQVLHLDKGPYFFNGRPTDIFLLRNTYNTLYDDGLQNFYP</sequence>
<dbReference type="InterPro" id="IPR031983">
    <property type="entry name" value="DUF4786"/>
</dbReference>
<feature type="chain" id="PRO_5044871515" evidence="1">
    <location>
        <begin position="22"/>
        <end position="176"/>
    </location>
</feature>
<dbReference type="EMBL" id="JBFDAA010000007">
    <property type="protein sequence ID" value="KAL1130415.1"/>
    <property type="molecule type" value="Genomic_DNA"/>
</dbReference>
<accession>A0ABD0YGJ2</accession>
<dbReference type="AlphaFoldDB" id="A0ABD0YGJ2"/>
<organism evidence="2 3">
    <name type="scientific">Ranatra chinensis</name>
    <dbReference type="NCBI Taxonomy" id="642074"/>
    <lineage>
        <taxon>Eukaryota</taxon>
        <taxon>Metazoa</taxon>
        <taxon>Ecdysozoa</taxon>
        <taxon>Arthropoda</taxon>
        <taxon>Hexapoda</taxon>
        <taxon>Insecta</taxon>
        <taxon>Pterygota</taxon>
        <taxon>Neoptera</taxon>
        <taxon>Paraneoptera</taxon>
        <taxon>Hemiptera</taxon>
        <taxon>Heteroptera</taxon>
        <taxon>Panheteroptera</taxon>
        <taxon>Nepomorpha</taxon>
        <taxon>Nepidae</taxon>
        <taxon>Ranatrinae</taxon>
        <taxon>Ranatra</taxon>
    </lineage>
</organism>
<gene>
    <name evidence="2" type="ORF">AAG570_011663</name>
</gene>
<evidence type="ECO:0000313" key="2">
    <source>
        <dbReference type="EMBL" id="KAL1130415.1"/>
    </source>
</evidence>
<dbReference type="Proteomes" id="UP001558652">
    <property type="component" value="Unassembled WGS sequence"/>
</dbReference>
<evidence type="ECO:0000313" key="3">
    <source>
        <dbReference type="Proteomes" id="UP001558652"/>
    </source>
</evidence>
<dbReference type="Pfam" id="PF16027">
    <property type="entry name" value="DUF4786"/>
    <property type="match status" value="1"/>
</dbReference>
<protein>
    <submittedName>
        <fullName evidence="2">Uncharacterized protein</fullName>
    </submittedName>
</protein>
<proteinExistence type="predicted"/>
<evidence type="ECO:0000256" key="1">
    <source>
        <dbReference type="SAM" id="SignalP"/>
    </source>
</evidence>
<feature type="signal peptide" evidence="1">
    <location>
        <begin position="1"/>
        <end position="21"/>
    </location>
</feature>
<name>A0ABD0YGJ2_9HEMI</name>
<reference evidence="2 3" key="1">
    <citation type="submission" date="2024-07" db="EMBL/GenBank/DDBJ databases">
        <title>Chromosome-level genome assembly of the water stick insect Ranatra chinensis (Heteroptera: Nepidae).</title>
        <authorList>
            <person name="Liu X."/>
        </authorList>
    </citation>
    <scope>NUCLEOTIDE SEQUENCE [LARGE SCALE GENOMIC DNA]</scope>
    <source>
        <strain evidence="2">Cailab_2021Rc</strain>
        <tissue evidence="2">Muscle</tissue>
    </source>
</reference>
<comment type="caution">
    <text evidence="2">The sequence shown here is derived from an EMBL/GenBank/DDBJ whole genome shotgun (WGS) entry which is preliminary data.</text>
</comment>
<keyword evidence="1" id="KW-0732">Signal</keyword>